<evidence type="ECO:0000313" key="9">
    <source>
        <dbReference type="Proteomes" id="UP000678499"/>
    </source>
</evidence>
<feature type="repeat" description="WD" evidence="6">
    <location>
        <begin position="167"/>
        <end position="209"/>
    </location>
</feature>
<keyword evidence="2 6" id="KW-0853">WD repeat</keyword>
<feature type="region of interest" description="Disordered" evidence="7">
    <location>
        <begin position="1"/>
        <end position="55"/>
    </location>
</feature>
<feature type="compositionally biased region" description="Polar residues" evidence="7">
    <location>
        <begin position="20"/>
        <end position="43"/>
    </location>
</feature>
<dbReference type="InterPro" id="IPR001680">
    <property type="entry name" value="WD40_rpt"/>
</dbReference>
<accession>A0A7R9BRQ7</accession>
<evidence type="ECO:0000256" key="1">
    <source>
        <dbReference type="ARBA" id="ARBA00008075"/>
    </source>
</evidence>
<dbReference type="SMART" id="SM00320">
    <property type="entry name" value="WD40"/>
    <property type="match status" value="4"/>
</dbReference>
<dbReference type="EMBL" id="CAJPEX010002083">
    <property type="protein sequence ID" value="CAG0920478.1"/>
    <property type="molecule type" value="Genomic_DNA"/>
</dbReference>
<dbReference type="Gene3D" id="1.10.533.10">
    <property type="entry name" value="Death Domain, Fas"/>
    <property type="match status" value="1"/>
</dbReference>
<evidence type="ECO:0000256" key="7">
    <source>
        <dbReference type="SAM" id="MobiDB-lite"/>
    </source>
</evidence>
<protein>
    <submittedName>
        <fullName evidence="8">Uncharacterized protein</fullName>
    </submittedName>
</protein>
<dbReference type="EMBL" id="OA884120">
    <property type="protein sequence ID" value="CAD7280326.1"/>
    <property type="molecule type" value="Genomic_DNA"/>
</dbReference>
<dbReference type="InterPro" id="IPR011029">
    <property type="entry name" value="DEATH-like_dom_sf"/>
</dbReference>
<dbReference type="InterPro" id="IPR036322">
    <property type="entry name" value="WD40_repeat_dom_sf"/>
</dbReference>
<dbReference type="PROSITE" id="PS50294">
    <property type="entry name" value="WD_REPEATS_REGION"/>
    <property type="match status" value="2"/>
</dbReference>
<gene>
    <name evidence="8" type="ORF">NMOB1V02_LOCUS7986</name>
</gene>
<dbReference type="Pfam" id="PF00400">
    <property type="entry name" value="WD40"/>
    <property type="match status" value="3"/>
</dbReference>
<feature type="region of interest" description="Disordered" evidence="7">
    <location>
        <begin position="860"/>
        <end position="887"/>
    </location>
</feature>
<dbReference type="InterPro" id="IPR019775">
    <property type="entry name" value="WD40_repeat_CS"/>
</dbReference>
<feature type="region of interest" description="Disordered" evidence="7">
    <location>
        <begin position="1010"/>
        <end position="1037"/>
    </location>
</feature>
<proteinExistence type="inferred from homology"/>
<evidence type="ECO:0000256" key="5">
    <source>
        <dbReference type="ARBA" id="ARBA00023163"/>
    </source>
</evidence>
<feature type="compositionally biased region" description="Basic residues" evidence="7">
    <location>
        <begin position="44"/>
        <end position="53"/>
    </location>
</feature>
<feature type="compositionally biased region" description="Polar residues" evidence="7">
    <location>
        <begin position="864"/>
        <end position="887"/>
    </location>
</feature>
<dbReference type="PROSITE" id="PS50082">
    <property type="entry name" value="WD_REPEATS_2"/>
    <property type="match status" value="2"/>
</dbReference>
<dbReference type="PANTHER" id="PTHR10253">
    <property type="entry name" value="POLYCOMB PROTEIN"/>
    <property type="match status" value="1"/>
</dbReference>
<keyword evidence="3" id="KW-0677">Repeat</keyword>
<evidence type="ECO:0000256" key="4">
    <source>
        <dbReference type="ARBA" id="ARBA00023015"/>
    </source>
</evidence>
<dbReference type="InterPro" id="IPR015943">
    <property type="entry name" value="WD40/YVTN_repeat-like_dom_sf"/>
</dbReference>
<evidence type="ECO:0000313" key="8">
    <source>
        <dbReference type="EMBL" id="CAD7280326.1"/>
    </source>
</evidence>
<evidence type="ECO:0000256" key="6">
    <source>
        <dbReference type="PROSITE-ProRule" id="PRU00221"/>
    </source>
</evidence>
<dbReference type="Proteomes" id="UP000678499">
    <property type="component" value="Unassembled WGS sequence"/>
</dbReference>
<feature type="compositionally biased region" description="Pro residues" evidence="7">
    <location>
        <begin position="1014"/>
        <end position="1033"/>
    </location>
</feature>
<feature type="compositionally biased region" description="Polar residues" evidence="7">
    <location>
        <begin position="1127"/>
        <end position="1141"/>
    </location>
</feature>
<evidence type="ECO:0000256" key="2">
    <source>
        <dbReference type="ARBA" id="ARBA00022574"/>
    </source>
</evidence>
<sequence>MTDKGRGDPMEFDEDDDGSSVASASTDPNGTSRSTTPNPANRLSRSKSVKRTSQKPTRIQFRYTSHVKEDHSKAIFGVAFNHHLSPHCDPVFGTVGFNRVSVYKCSKDGSMEPQFVFTDPDAAENYYSISWSYVEEEFVPILAFAGEKGIIRVVYCYPNKPMPIKTFTGHGNAVNEVKFHPTIPALLFSASKDHSVRLWNTKTTALVSIFGGVDGHRDEVLGLDVNTSGTAIVSCGLDHSLKIWRLDVPEVQKAIKASFSYRDRKGKVAFETLSQHYPDFSTREVHHNYVDCVAWHGDTLVSKSCEHDLKFWRPAAQNQNNNDVWLMHEINVRKKKGGPQSFIWFVKFGFDFHHRMLALGDGKRTLIYDLDVEDPMTITTPSAVLSHPKCDKIVRVTVFSFDGDILISAVDDGSIFRWDRMCDDVWVHFVECKDDLCRITLNDAFRLEVGRKLQRLVSFEMDATNPVAQGTWEDVAAGLGMSGKSIQCIKNKVYAGGLTREWSTIDFVFFELQKQITVFKFFEVLKQEGRFDILEKCHEYLRDIIEANEKDHSFEPNDDEDHRFLLRIIPSSVSDKQSKFVLIFAAEDGYPLAKELTELLPVKTILPHSPESDAEMFTDCEAFALSSFRTASFIVPIVTTDYIRTISTKKRLVEETFDPRVKVLIRFHRLLDAEVVGRNGSARVRPLVARDVVKAHSHALNLISYLITGAWVNSNQKERLAESIMRQLKGSSQRCEWNFARVTQVRNSGRMINHAELVRIFGCGINLESILEYLEHVLTKPDPELRIASDVLIHLVRCCFSFFQRRKELYFPTRPCTDSSKADGIDEYLLMRRPECLGLQDVLQNFCDSAIIHRGSFSVESHDSSFNSDDISSRVSSTPKGQTASTPTISEATFQTPSCIRTLNLLEIRDALSELKQSVNTRNGCHDIEDRVEKCVQKLAQLLLPSTVDVAASSSENSHVFLKLENPLSVFDTPTWSPSVSRTLEDISAVKTLSGIPNKMTVPPMCISVNENAPPAPPPPPPPLPPPPPPPMPAGVFGFKKKLEINKRGLENSKQTAKSVPDMKAVLAGMKDVKLRKVERSPGGRPIKKHDKDDDSNELLNLLKRHVNNRYKAMHVEDESPADENSEQWSHDNSGTSPQTCSVMTKWNAKKLSDTPTGSFGQHLLRRRRPLELRNENYAC</sequence>
<organism evidence="8">
    <name type="scientific">Notodromas monacha</name>
    <dbReference type="NCBI Taxonomy" id="399045"/>
    <lineage>
        <taxon>Eukaryota</taxon>
        <taxon>Metazoa</taxon>
        <taxon>Ecdysozoa</taxon>
        <taxon>Arthropoda</taxon>
        <taxon>Crustacea</taxon>
        <taxon>Oligostraca</taxon>
        <taxon>Ostracoda</taxon>
        <taxon>Podocopa</taxon>
        <taxon>Podocopida</taxon>
        <taxon>Cypridocopina</taxon>
        <taxon>Cypridoidea</taxon>
        <taxon>Cyprididae</taxon>
        <taxon>Notodromas</taxon>
    </lineage>
</organism>
<dbReference type="SUPFAM" id="SSF50978">
    <property type="entry name" value="WD40 repeat-like"/>
    <property type="match status" value="1"/>
</dbReference>
<comment type="similarity">
    <text evidence="1">Belongs to the WD repeat ESC family.</text>
</comment>
<evidence type="ECO:0000256" key="3">
    <source>
        <dbReference type="ARBA" id="ARBA00022737"/>
    </source>
</evidence>
<name>A0A7R9BRQ7_9CRUS</name>
<dbReference type="AlphaFoldDB" id="A0A7R9BRQ7"/>
<keyword evidence="5" id="KW-0804">Transcription</keyword>
<dbReference type="Gene3D" id="2.130.10.10">
    <property type="entry name" value="YVTN repeat-like/Quinoprotein amine dehydrogenase"/>
    <property type="match status" value="1"/>
</dbReference>
<feature type="region of interest" description="Disordered" evidence="7">
    <location>
        <begin position="1117"/>
        <end position="1141"/>
    </location>
</feature>
<dbReference type="InterPro" id="IPR051243">
    <property type="entry name" value="PcG_WD-repeat"/>
</dbReference>
<dbReference type="PROSITE" id="PS00678">
    <property type="entry name" value="WD_REPEATS_1"/>
    <property type="match status" value="1"/>
</dbReference>
<dbReference type="OrthoDB" id="7318948at2759"/>
<reference evidence="8" key="1">
    <citation type="submission" date="2020-11" db="EMBL/GenBank/DDBJ databases">
        <authorList>
            <person name="Tran Van P."/>
        </authorList>
    </citation>
    <scope>NUCLEOTIDE SEQUENCE</scope>
</reference>
<keyword evidence="9" id="KW-1185">Reference proteome</keyword>
<feature type="repeat" description="WD" evidence="6">
    <location>
        <begin position="213"/>
        <end position="254"/>
    </location>
</feature>
<keyword evidence="4" id="KW-0805">Transcription regulation</keyword>